<dbReference type="RefSeq" id="YP_007354848.1">
    <property type="nucleotide sequence ID" value="NC_020104.1"/>
</dbReference>
<organism evidence="1 2">
    <name type="scientific">Acanthamoeba polyphaga moumouvirus</name>
    <dbReference type="NCBI Taxonomy" id="1269028"/>
    <lineage>
        <taxon>Viruses</taxon>
        <taxon>Varidnaviria</taxon>
        <taxon>Bamfordvirae</taxon>
        <taxon>Nucleocytoviricota</taxon>
        <taxon>Megaviricetes</taxon>
        <taxon>Imitervirales</taxon>
        <taxon>Mimiviridae</taxon>
        <taxon>Megamimivirinae</taxon>
        <taxon>Moumouvirus</taxon>
    </lineage>
</organism>
<dbReference type="OrthoDB" id="5066at10239"/>
<name>L7RDI3_9VIRU</name>
<gene>
    <name evidence="1" type="ORF">Moumou_00897</name>
</gene>
<dbReference type="EMBL" id="JX962719">
    <property type="protein sequence ID" value="AGC02412.1"/>
    <property type="molecule type" value="Genomic_DNA"/>
</dbReference>
<evidence type="ECO:0000313" key="2">
    <source>
        <dbReference type="Proteomes" id="UP000201640"/>
    </source>
</evidence>
<dbReference type="GeneID" id="14446151"/>
<evidence type="ECO:0000313" key="1">
    <source>
        <dbReference type="EMBL" id="AGC02412.1"/>
    </source>
</evidence>
<sequence>MNFESLEKYLLDENTSFHGSTFDYFNFNRNKFLLNRESTAKEKFINKAKEIHGDKYDYSFVDYKTRVVEVKIKCNNCGHTFNIKPNSHLIYKKGCDICYSTKEQKRFILEKNFIDKLKARYGSELIYTNIKYFGRRDKIIITCSKCMYDYLREPESLFRRRFKCRFCKTDSKKRHNE</sequence>
<dbReference type="KEGG" id="vg:14446151"/>
<keyword evidence="2" id="KW-1185">Reference proteome</keyword>
<dbReference type="Proteomes" id="UP000201640">
    <property type="component" value="Segment"/>
</dbReference>
<protein>
    <submittedName>
        <fullName evidence="1">Uncharacterized protein</fullName>
    </submittedName>
</protein>
<proteinExistence type="predicted"/>
<accession>L7RDI3</accession>
<reference evidence="1 2" key="1">
    <citation type="journal article" date="2012" name="Genome Biol. Evol.">
        <title>Related Giant Viruses in Distant Locations and Different Habitats: Acanthamoeba polyphaga moumouvirus Represents a Third Lineage of the Mimiviridae That Is Close to the Megavirus Lineage.</title>
        <authorList>
            <person name="Yoosuf N."/>
            <person name="Yutin N."/>
            <person name="Colson P."/>
            <person name="Shabalina S.A."/>
            <person name="Pagnier I."/>
            <person name="Robert C."/>
            <person name="Azza S."/>
            <person name="Klose T."/>
            <person name="Wong J."/>
            <person name="Rossmann M.G."/>
            <person name="La Scola B."/>
            <person name="Raoult D."/>
            <person name="Koonin E.V."/>
        </authorList>
    </citation>
    <scope>NUCLEOTIDE SEQUENCE [LARGE SCALE GENOMIC DNA]</scope>
    <source>
        <strain evidence="1 2">M10A</strain>
    </source>
</reference>